<dbReference type="SUPFAM" id="SSF51905">
    <property type="entry name" value="FAD/NAD(P)-binding domain"/>
    <property type="match status" value="1"/>
</dbReference>
<organism evidence="19 20">
    <name type="scientific">Mycobacterium gallinarum</name>
    <dbReference type="NCBI Taxonomy" id="39689"/>
    <lineage>
        <taxon>Bacteria</taxon>
        <taxon>Bacillati</taxon>
        <taxon>Actinomycetota</taxon>
        <taxon>Actinomycetes</taxon>
        <taxon>Mycobacteriales</taxon>
        <taxon>Mycobacteriaceae</taxon>
        <taxon>Mycobacterium</taxon>
    </lineage>
</organism>
<keyword evidence="9" id="KW-0753">Steroid metabolism</keyword>
<evidence type="ECO:0000256" key="17">
    <source>
        <dbReference type="SAM" id="Phobius"/>
    </source>
</evidence>
<dbReference type="InterPro" id="IPR052542">
    <property type="entry name" value="Cholesterol_Oxidase"/>
</dbReference>
<dbReference type="InterPro" id="IPR006311">
    <property type="entry name" value="TAT_signal"/>
</dbReference>
<evidence type="ECO:0000256" key="12">
    <source>
        <dbReference type="ARBA" id="ARBA00049645"/>
    </source>
</evidence>
<evidence type="ECO:0000256" key="13">
    <source>
        <dbReference type="ARBA" id="ARBA00049723"/>
    </source>
</evidence>
<evidence type="ECO:0000256" key="9">
    <source>
        <dbReference type="ARBA" id="ARBA00023221"/>
    </source>
</evidence>
<keyword evidence="10" id="KW-0413">Isomerase</keyword>
<protein>
    <recommendedName>
        <fullName evidence="14">Cholesterol oxidase</fullName>
        <ecNumber evidence="13">1.1.3.6</ecNumber>
        <ecNumber evidence="11">5.3.3.1</ecNumber>
    </recommendedName>
    <alternativeName>
        <fullName evidence="15">Cholesterol isomerase</fullName>
    </alternativeName>
</protein>
<keyword evidence="20" id="KW-1185">Reference proteome</keyword>
<comment type="similarity">
    <text evidence="2">Belongs to the GMC oxidoreductase family.</text>
</comment>
<evidence type="ECO:0000256" key="16">
    <source>
        <dbReference type="SAM" id="MobiDB-lite"/>
    </source>
</evidence>
<dbReference type="Gene3D" id="3.30.410.10">
    <property type="entry name" value="Cholesterol Oxidase, domain 2"/>
    <property type="match status" value="1"/>
</dbReference>
<dbReference type="GO" id="GO:0016995">
    <property type="term" value="F:cholesterol oxidase activity"/>
    <property type="evidence" value="ECO:0007669"/>
    <property type="project" value="UniProtKB-EC"/>
</dbReference>
<evidence type="ECO:0000256" key="4">
    <source>
        <dbReference type="ARBA" id="ARBA00022630"/>
    </source>
</evidence>
<evidence type="ECO:0000313" key="19">
    <source>
        <dbReference type="EMBL" id="BBY90831.1"/>
    </source>
</evidence>
<evidence type="ECO:0000256" key="6">
    <source>
        <dbReference type="ARBA" id="ARBA00023002"/>
    </source>
</evidence>
<keyword evidence="17" id="KW-0472">Membrane</keyword>
<keyword evidence="3" id="KW-0153">Cholesterol metabolism</keyword>
<feature type="transmembrane region" description="Helical" evidence="17">
    <location>
        <begin position="35"/>
        <end position="53"/>
    </location>
</feature>
<keyword evidence="4" id="KW-0285">Flavoprotein</keyword>
<keyword evidence="7" id="KW-0443">Lipid metabolism</keyword>
<keyword evidence="17" id="KW-1133">Transmembrane helix</keyword>
<proteinExistence type="inferred from homology"/>
<evidence type="ECO:0000256" key="14">
    <source>
        <dbReference type="ARBA" id="ARBA00049744"/>
    </source>
</evidence>
<evidence type="ECO:0000256" key="11">
    <source>
        <dbReference type="ARBA" id="ARBA00038856"/>
    </source>
</evidence>
<dbReference type="PANTHER" id="PTHR47470:SF1">
    <property type="entry name" value="FAD-DEPENDENT OXIDOREDUCTASE 2 FAD BINDING DOMAIN-CONTAINING PROTEIN"/>
    <property type="match status" value="1"/>
</dbReference>
<keyword evidence="6" id="KW-0560">Oxidoreductase</keyword>
<sequence>MKNSLELQTTDKLPVQRASGAQHRRAEPTVSRRRFLGASAGIVAGAALGAGFLEFRSPPAAKSSRSHYPAIVVGSGYGGGVSALRLGQAGIQTLILEKGRQWDTPDEDGRRFTRMLPADTRAAWFSDVPPSLVPSYMGVSVEDVAKNNPSAQPVQAGICDKSVHGAHSVFRGVAVGGGSMINAAIAAVPTADQVRAAFPDITADEFLGTYVGRAAEMLRINRRDMDWFERTPYFQYARVGRQYAQAAGYDVDYNASAYSFEYMKQEEAGQVPRSALDFEQQYGNNFGRFGSVDQTYIAAALATGYVKLRALTEVTGIRREPSGEYVVSIREIDRWGTEVARDELGCDRLFLSAGVLGTSHILLRARDTGALPDLSDEIGRGYGNNGDVMVSHMTSDPTGTEQSLMGMINIDGRNDPDNPVYASVFSIPLPVETHALGYYAMVKTDDRADIMYDNATDSITIDWLEGHTEHQVARARTAFDRIVAANGVEYRDDIFDGKVFAPHTVHPLGGVVRGRATDAFGRVRGYDNLYVNDASLIPGYIGCNPFMSITALAERNIEGILRGRRYADDAGRLP</sequence>
<feature type="domain" description="Glucose-methanol-choline oxidoreductase C-terminal" evidence="18">
    <location>
        <begin position="503"/>
        <end position="553"/>
    </location>
</feature>
<feature type="region of interest" description="Disordered" evidence="16">
    <location>
        <begin position="1"/>
        <end position="30"/>
    </location>
</feature>
<evidence type="ECO:0000256" key="10">
    <source>
        <dbReference type="ARBA" id="ARBA00023235"/>
    </source>
</evidence>
<evidence type="ECO:0000256" key="2">
    <source>
        <dbReference type="ARBA" id="ARBA00010790"/>
    </source>
</evidence>
<evidence type="ECO:0000256" key="7">
    <source>
        <dbReference type="ARBA" id="ARBA00023098"/>
    </source>
</evidence>
<evidence type="ECO:0000256" key="1">
    <source>
        <dbReference type="ARBA" id="ARBA00001974"/>
    </source>
</evidence>
<evidence type="ECO:0000313" key="20">
    <source>
        <dbReference type="Proteomes" id="UP000465785"/>
    </source>
</evidence>
<dbReference type="Pfam" id="PF22500">
    <property type="entry name" value="GMC_oxred_C_1st"/>
    <property type="match status" value="1"/>
</dbReference>
<name>A0A9W4AYK0_9MYCO</name>
<dbReference type="EMBL" id="AP022601">
    <property type="protein sequence ID" value="BBY90831.1"/>
    <property type="molecule type" value="Genomic_DNA"/>
</dbReference>
<dbReference type="Proteomes" id="UP000465785">
    <property type="component" value="Chromosome"/>
</dbReference>
<comment type="cofactor">
    <cofactor evidence="1">
        <name>FAD</name>
        <dbReference type="ChEBI" id="CHEBI:57692"/>
    </cofactor>
</comment>
<evidence type="ECO:0000259" key="18">
    <source>
        <dbReference type="Pfam" id="PF05199"/>
    </source>
</evidence>
<comment type="pathway">
    <text evidence="12">Steroid metabolism; cholesterol degradation.</text>
</comment>
<dbReference type="InterPro" id="IPR019546">
    <property type="entry name" value="TAT_signal_bac_arc"/>
</dbReference>
<keyword evidence="5" id="KW-0274">FAD</keyword>
<dbReference type="InterPro" id="IPR036188">
    <property type="entry name" value="FAD/NAD-bd_sf"/>
</dbReference>
<evidence type="ECO:0000256" key="3">
    <source>
        <dbReference type="ARBA" id="ARBA00022548"/>
    </source>
</evidence>
<keyword evidence="17" id="KW-0812">Transmembrane</keyword>
<evidence type="ECO:0000256" key="5">
    <source>
        <dbReference type="ARBA" id="ARBA00022827"/>
    </source>
</evidence>
<dbReference type="EC" id="1.1.3.6" evidence="13"/>
<evidence type="ECO:0000256" key="15">
    <source>
        <dbReference type="ARBA" id="ARBA00049778"/>
    </source>
</evidence>
<dbReference type="GO" id="GO:0004769">
    <property type="term" value="F:steroid Delta-isomerase activity"/>
    <property type="evidence" value="ECO:0007669"/>
    <property type="project" value="UniProtKB-EC"/>
</dbReference>
<reference evidence="19 20" key="1">
    <citation type="journal article" date="2019" name="Emerg. Microbes Infect.">
        <title>Comprehensive subspecies identification of 175 nontuberculous mycobacteria species based on 7547 genomic profiles.</title>
        <authorList>
            <person name="Matsumoto Y."/>
            <person name="Kinjo T."/>
            <person name="Motooka D."/>
            <person name="Nabeya D."/>
            <person name="Jung N."/>
            <person name="Uechi K."/>
            <person name="Horii T."/>
            <person name="Iida T."/>
            <person name="Fujita J."/>
            <person name="Nakamura S."/>
        </authorList>
    </citation>
    <scope>NUCLEOTIDE SEQUENCE [LARGE SCALE GENOMIC DNA]</scope>
    <source>
        <strain evidence="19 20">JCM 6399</strain>
    </source>
</reference>
<gene>
    <name evidence="19" type="ORF">MGALJ_05000</name>
</gene>
<evidence type="ECO:0000256" key="8">
    <source>
        <dbReference type="ARBA" id="ARBA00023166"/>
    </source>
</evidence>
<dbReference type="PANTHER" id="PTHR47470">
    <property type="entry name" value="CHOLESTEROL OXIDASE"/>
    <property type="match status" value="1"/>
</dbReference>
<dbReference type="KEGG" id="mgau:MGALJ_05000"/>
<dbReference type="EC" id="5.3.3.1" evidence="11"/>
<dbReference type="InterPro" id="IPR007867">
    <property type="entry name" value="GMC_OxRtase_C"/>
</dbReference>
<dbReference type="Pfam" id="PF05199">
    <property type="entry name" value="GMC_oxred_C"/>
    <property type="match status" value="1"/>
</dbReference>
<dbReference type="GO" id="GO:0008203">
    <property type="term" value="P:cholesterol metabolic process"/>
    <property type="evidence" value="ECO:0007669"/>
    <property type="project" value="UniProtKB-KW"/>
</dbReference>
<dbReference type="RefSeq" id="WP_163725592.1">
    <property type="nucleotide sequence ID" value="NZ_AP022601.1"/>
</dbReference>
<dbReference type="SUPFAM" id="SSF54373">
    <property type="entry name" value="FAD-linked reductases, C-terminal domain"/>
    <property type="match status" value="1"/>
</dbReference>
<dbReference type="Gene3D" id="3.50.50.60">
    <property type="entry name" value="FAD/NAD(P)-binding domain"/>
    <property type="match status" value="1"/>
</dbReference>
<accession>A0A9W4AYK0</accession>
<feature type="compositionally biased region" description="Polar residues" evidence="16">
    <location>
        <begin position="1"/>
        <end position="11"/>
    </location>
</feature>
<dbReference type="AlphaFoldDB" id="A0A9W4AYK0"/>
<dbReference type="NCBIfam" id="TIGR01409">
    <property type="entry name" value="TAT_signal_seq"/>
    <property type="match status" value="1"/>
</dbReference>
<dbReference type="PROSITE" id="PS51318">
    <property type="entry name" value="TAT"/>
    <property type="match status" value="1"/>
</dbReference>
<keyword evidence="8" id="KW-1207">Sterol metabolism</keyword>